<keyword evidence="3" id="KW-1185">Reference proteome</keyword>
<dbReference type="OrthoDB" id="2205812at2759"/>
<accession>A0A0C3FZ49</accession>
<dbReference type="HOGENOM" id="CLU_2923457_0_0_1"/>
<reference evidence="3" key="2">
    <citation type="submission" date="2015-01" db="EMBL/GenBank/DDBJ databases">
        <title>Evolutionary Origins and Diversification of the Mycorrhizal Mutualists.</title>
        <authorList>
            <consortium name="DOE Joint Genome Institute"/>
            <consortium name="Mycorrhizal Genomics Consortium"/>
            <person name="Kohler A."/>
            <person name="Kuo A."/>
            <person name="Nagy L.G."/>
            <person name="Floudas D."/>
            <person name="Copeland A."/>
            <person name="Barry K.W."/>
            <person name="Cichocki N."/>
            <person name="Veneault-Fourrey C."/>
            <person name="LaButti K."/>
            <person name="Lindquist E.A."/>
            <person name="Lipzen A."/>
            <person name="Lundell T."/>
            <person name="Morin E."/>
            <person name="Murat C."/>
            <person name="Riley R."/>
            <person name="Ohm R."/>
            <person name="Sun H."/>
            <person name="Tunlid A."/>
            <person name="Henrissat B."/>
            <person name="Grigoriev I.V."/>
            <person name="Hibbett D.S."/>
            <person name="Martin F."/>
        </authorList>
    </citation>
    <scope>NUCLEOTIDE SEQUENCE [LARGE SCALE GENOMIC DNA]</scope>
    <source>
        <strain evidence="3">F 1598</strain>
    </source>
</reference>
<gene>
    <name evidence="2" type="ORF">PILCRDRAFT_817857</name>
</gene>
<dbReference type="EMBL" id="KN832986">
    <property type="protein sequence ID" value="KIM85019.1"/>
    <property type="molecule type" value="Genomic_DNA"/>
</dbReference>
<evidence type="ECO:0000256" key="1">
    <source>
        <dbReference type="SAM" id="MobiDB-lite"/>
    </source>
</evidence>
<proteinExistence type="predicted"/>
<evidence type="ECO:0000313" key="3">
    <source>
        <dbReference type="Proteomes" id="UP000054166"/>
    </source>
</evidence>
<name>A0A0C3FZ49_PILCF</name>
<dbReference type="Proteomes" id="UP000054166">
    <property type="component" value="Unassembled WGS sequence"/>
</dbReference>
<evidence type="ECO:0000313" key="2">
    <source>
        <dbReference type="EMBL" id="KIM85019.1"/>
    </source>
</evidence>
<feature type="region of interest" description="Disordered" evidence="1">
    <location>
        <begin position="1"/>
        <end position="29"/>
    </location>
</feature>
<protein>
    <submittedName>
        <fullName evidence="2">Uncharacterized protein</fullName>
    </submittedName>
</protein>
<sequence>MDSLSLTPGRKEKNKEARDKDGEVTFDPSITREGDLGSYFKIFVKPDTRCHNPALRPKTKD</sequence>
<dbReference type="AlphaFoldDB" id="A0A0C3FZ49"/>
<organism evidence="2 3">
    <name type="scientific">Piloderma croceum (strain F 1598)</name>
    <dbReference type="NCBI Taxonomy" id="765440"/>
    <lineage>
        <taxon>Eukaryota</taxon>
        <taxon>Fungi</taxon>
        <taxon>Dikarya</taxon>
        <taxon>Basidiomycota</taxon>
        <taxon>Agaricomycotina</taxon>
        <taxon>Agaricomycetes</taxon>
        <taxon>Agaricomycetidae</taxon>
        <taxon>Atheliales</taxon>
        <taxon>Atheliaceae</taxon>
        <taxon>Piloderma</taxon>
    </lineage>
</organism>
<dbReference type="InParanoid" id="A0A0C3FZ49"/>
<feature type="compositionally biased region" description="Basic and acidic residues" evidence="1">
    <location>
        <begin position="9"/>
        <end position="23"/>
    </location>
</feature>
<reference evidence="2 3" key="1">
    <citation type="submission" date="2014-04" db="EMBL/GenBank/DDBJ databases">
        <authorList>
            <consortium name="DOE Joint Genome Institute"/>
            <person name="Kuo A."/>
            <person name="Tarkka M."/>
            <person name="Buscot F."/>
            <person name="Kohler A."/>
            <person name="Nagy L.G."/>
            <person name="Floudas D."/>
            <person name="Copeland A."/>
            <person name="Barry K.W."/>
            <person name="Cichocki N."/>
            <person name="Veneault-Fourrey C."/>
            <person name="LaButti K."/>
            <person name="Lindquist E.A."/>
            <person name="Lipzen A."/>
            <person name="Lundell T."/>
            <person name="Morin E."/>
            <person name="Murat C."/>
            <person name="Sun H."/>
            <person name="Tunlid A."/>
            <person name="Henrissat B."/>
            <person name="Grigoriev I.V."/>
            <person name="Hibbett D.S."/>
            <person name="Martin F."/>
            <person name="Nordberg H.P."/>
            <person name="Cantor M.N."/>
            <person name="Hua S.X."/>
        </authorList>
    </citation>
    <scope>NUCLEOTIDE SEQUENCE [LARGE SCALE GENOMIC DNA]</scope>
    <source>
        <strain evidence="2 3">F 1598</strain>
    </source>
</reference>